<dbReference type="EMBL" id="CP006771">
    <property type="protein sequence ID" value="AGX88944.1"/>
    <property type="molecule type" value="Genomic_DNA"/>
</dbReference>
<keyword evidence="1" id="KW-0812">Transmembrane</keyword>
<dbReference type="AlphaFoldDB" id="U5NFL4"/>
<organism evidence="2 3">
    <name type="scientific">Mycoplasma parvum str. Indiana</name>
    <dbReference type="NCBI Taxonomy" id="1403316"/>
    <lineage>
        <taxon>Bacteria</taxon>
        <taxon>Bacillati</taxon>
        <taxon>Mycoplasmatota</taxon>
        <taxon>Mollicutes</taxon>
        <taxon>Mycoplasmataceae</taxon>
        <taxon>Mycoplasma</taxon>
    </lineage>
</organism>
<gene>
    <name evidence="2" type="ORF">PRV_00895</name>
</gene>
<dbReference type="PATRIC" id="fig|1403316.3.peg.154"/>
<evidence type="ECO:0000313" key="3">
    <source>
        <dbReference type="Proteomes" id="UP000017119"/>
    </source>
</evidence>
<keyword evidence="1" id="KW-1133">Transmembrane helix</keyword>
<dbReference type="KEGG" id="mpv:PRV_00895"/>
<feature type="transmembrane region" description="Helical" evidence="1">
    <location>
        <begin position="6"/>
        <end position="24"/>
    </location>
</feature>
<dbReference type="Proteomes" id="UP000017119">
    <property type="component" value="Chromosome"/>
</dbReference>
<keyword evidence="3" id="KW-1185">Reference proteome</keyword>
<sequence length="368" mass="42779">MNYKYGIYLATPLAVAGSFTYLFLTNDWSLKTDLINFFRIPSRKSLTAPLKDFQTKNSNNLKIRSLLIEDLKRSLKIDNSQNFYSSINELNTISGSSLFSETLNNSDKVFEIDNKVKNITKELNREDDLSIIKDESDKELSDSKNKLNNLVKNFNSIFTKVKDWKSKSNSLEIRVQKNGQLPEKVIPPSKEERESLFTYYEVFSGLKGDETKLLEGIKIISDYSRYKTSNSMIPAKNKQRIEALKKINWSNSERIAFNQYLKIEPKDSYDPFAILLDSEYLNKVRSKAIEWESKIKGFQSRSSFERCGTWTRTSRLLEQCTKWSHEATQSFQRVKEDIEAQMTMEIASKLINEMTEKLDLEEKISKIL</sequence>
<dbReference type="HOGENOM" id="CLU_064929_0_0_14"/>
<dbReference type="OrthoDB" id="403739at2"/>
<evidence type="ECO:0000313" key="2">
    <source>
        <dbReference type="EMBL" id="AGX88944.1"/>
    </source>
</evidence>
<protein>
    <submittedName>
        <fullName evidence="2">Uncharacterized protein</fullName>
    </submittedName>
</protein>
<dbReference type="RefSeq" id="WP_022769202.1">
    <property type="nucleotide sequence ID" value="NC_022575.1"/>
</dbReference>
<name>U5NFL4_9MOLU</name>
<keyword evidence="1" id="KW-0472">Membrane</keyword>
<reference evidence="2 3" key="1">
    <citation type="journal article" date="2013" name="Genome Announc.">
        <title>Genome Sequence of Mycoplasma parvum (Formerly Eperythrozoon parvum), a Diminutive Hemoplasma of the Pig.</title>
        <authorList>
            <person name="do Nascimento N.C."/>
            <person name="Dos Santos A.P."/>
            <person name="Chu Y."/>
            <person name="Guimaraes A.M."/>
            <person name="Pagliaro A."/>
            <person name="Messick J.B."/>
        </authorList>
    </citation>
    <scope>NUCLEOTIDE SEQUENCE [LARGE SCALE GENOMIC DNA]</scope>
    <source>
        <strain evidence="2 3">Indiana</strain>
    </source>
</reference>
<proteinExistence type="predicted"/>
<accession>U5NFL4</accession>
<evidence type="ECO:0000256" key="1">
    <source>
        <dbReference type="SAM" id="Phobius"/>
    </source>
</evidence>